<dbReference type="Proteomes" id="UP000253975">
    <property type="component" value="Unassembled WGS sequence"/>
</dbReference>
<proteinExistence type="predicted"/>
<dbReference type="InterPro" id="IPR027417">
    <property type="entry name" value="P-loop_NTPase"/>
</dbReference>
<gene>
    <name evidence="1" type="ORF">C1881_09390</name>
</gene>
<dbReference type="SUPFAM" id="SSF52540">
    <property type="entry name" value="P-loop containing nucleoside triphosphate hydrolases"/>
    <property type="match status" value="1"/>
</dbReference>
<organism evidence="1 2">
    <name type="scientific">Slackia isoflavoniconvertens</name>
    <dbReference type="NCBI Taxonomy" id="572010"/>
    <lineage>
        <taxon>Bacteria</taxon>
        <taxon>Bacillati</taxon>
        <taxon>Actinomycetota</taxon>
        <taxon>Coriobacteriia</taxon>
        <taxon>Eggerthellales</taxon>
        <taxon>Eggerthellaceae</taxon>
        <taxon>Slackia</taxon>
    </lineage>
</organism>
<evidence type="ECO:0000313" key="1">
    <source>
        <dbReference type="EMBL" id="RDB55508.1"/>
    </source>
</evidence>
<name>A0A369LBZ9_9ACTN</name>
<evidence type="ECO:0000313" key="2">
    <source>
        <dbReference type="Proteomes" id="UP000253975"/>
    </source>
</evidence>
<sequence length="407" mass="45382">MRLLKVKVDGAELFKNCLFELDFIATDRVPRDDEGNISDVTPVCEKSSVYTENVIGMVGVNASGKTTALNIIRFILGYMSGPYLMRRFTPKDDKLGRMAPRLSISCVFYERGSFYLIESELALIDADSTGTAPIGERGFDSYAFANEQLWKYSSAQISRKTILDIDAFRDKSTLLMRRNGPTNDPTVLDEAKRTFLGDDVSIVSIVTGKKTVQVDSLKRTLPLMSLPTPIVQAFDPSVEYLNWNAENQVFHLKFKNESLERVVNPTVASYVLSNGTILGAELVNRAISALKSGGYLIVDEMETGLNRSLVGTVIGLFASPVTNPHGAVLLFSTHYPELLDGLKRKDNVYLLVRNESFDTEVVKYSDRIGRIENKKSDVVINNVIKGSMPRYPDVQAMRSYVCEHVNE</sequence>
<dbReference type="EMBL" id="PPTO01000019">
    <property type="protein sequence ID" value="RDB55508.1"/>
    <property type="molecule type" value="Genomic_DNA"/>
</dbReference>
<evidence type="ECO:0008006" key="3">
    <source>
        <dbReference type="Google" id="ProtNLM"/>
    </source>
</evidence>
<comment type="caution">
    <text evidence="1">The sequence shown here is derived from an EMBL/GenBank/DDBJ whole genome shotgun (WGS) entry which is preliminary data.</text>
</comment>
<accession>A0A369LBZ9</accession>
<dbReference type="AlphaFoldDB" id="A0A369LBZ9"/>
<protein>
    <recommendedName>
        <fullName evidence="3">ATP-binding protein</fullName>
    </recommendedName>
</protein>
<reference evidence="1 2" key="1">
    <citation type="journal article" date="2018" name="Elife">
        <title>Discovery and characterization of a prevalent human gut bacterial enzyme sufficient for the inactivation of a family of plant toxins.</title>
        <authorList>
            <person name="Koppel N."/>
            <person name="Bisanz J.E."/>
            <person name="Pandelia M.E."/>
            <person name="Turnbaugh P.J."/>
            <person name="Balskus E.P."/>
        </authorList>
    </citation>
    <scope>NUCLEOTIDE SEQUENCE [LARGE SCALE GENOMIC DNA]</scope>
    <source>
        <strain evidence="1 2">OB21 GAM31</strain>
    </source>
</reference>
<dbReference type="RefSeq" id="WP_114616263.1">
    <property type="nucleotide sequence ID" value="NZ_PPTO01000019.1"/>
</dbReference>